<sequence length="284" mass="31777">MKLLSSVSNVFYDASVMTWDVFLTLANLVRFSRPVGKVTPKGHPGYGGNWPEYIPPQEGDSRCSCPALNAMANHGIIPRNGKAIKFTELNHQIRSTFNFGASFCSFVPHYAARMLNKSYTNDTFDLQELDLHNGIEHDASLTRLDAGLSSSQSSAHVPFIEELLSFASGKDAEGRDLFTIKDMSRILGKRRAEARATNKDFTLSLFHKVFGSANSSTLLTIFGGRLDDLRTLLLEERLPQGWESRIRKPHGLTMLTFNWTVLPVEFGIRESDWASDGKQDDKMI</sequence>
<dbReference type="AlphaFoldDB" id="A0A0D0E124"/>
<dbReference type="SUPFAM" id="SSF47571">
    <property type="entry name" value="Cloroperoxidase"/>
    <property type="match status" value="1"/>
</dbReference>
<dbReference type="InterPro" id="IPR000028">
    <property type="entry name" value="Chloroperoxidase"/>
</dbReference>
<evidence type="ECO:0000256" key="5">
    <source>
        <dbReference type="ARBA" id="ARBA00023002"/>
    </source>
</evidence>
<proteinExistence type="inferred from homology"/>
<accession>A0A0D0E124</accession>
<evidence type="ECO:0000256" key="6">
    <source>
        <dbReference type="ARBA" id="ARBA00023004"/>
    </source>
</evidence>
<dbReference type="GO" id="GO:0046872">
    <property type="term" value="F:metal ion binding"/>
    <property type="evidence" value="ECO:0007669"/>
    <property type="project" value="UniProtKB-KW"/>
</dbReference>
<protein>
    <recommendedName>
        <fullName evidence="8">Heme haloperoxidase family profile domain-containing protein</fullName>
    </recommendedName>
</protein>
<dbReference type="STRING" id="930991.A0A0D0E124"/>
<reference evidence="10" key="2">
    <citation type="submission" date="2015-01" db="EMBL/GenBank/DDBJ databases">
        <title>Evolutionary Origins and Diversification of the Mycorrhizal Mutualists.</title>
        <authorList>
            <consortium name="DOE Joint Genome Institute"/>
            <consortium name="Mycorrhizal Genomics Consortium"/>
            <person name="Kohler A."/>
            <person name="Kuo A."/>
            <person name="Nagy L.G."/>
            <person name="Floudas D."/>
            <person name="Copeland A."/>
            <person name="Barry K.W."/>
            <person name="Cichocki N."/>
            <person name="Veneault-Fourrey C."/>
            <person name="LaButti K."/>
            <person name="Lindquist E.A."/>
            <person name="Lipzen A."/>
            <person name="Lundell T."/>
            <person name="Morin E."/>
            <person name="Murat C."/>
            <person name="Riley R."/>
            <person name="Ohm R."/>
            <person name="Sun H."/>
            <person name="Tunlid A."/>
            <person name="Henrissat B."/>
            <person name="Grigoriev I.V."/>
            <person name="Hibbett D.S."/>
            <person name="Martin F."/>
        </authorList>
    </citation>
    <scope>NUCLEOTIDE SEQUENCE [LARGE SCALE GENOMIC DNA]</scope>
    <source>
        <strain evidence="10">Ve08.2h10</strain>
    </source>
</reference>
<evidence type="ECO:0000256" key="3">
    <source>
        <dbReference type="ARBA" id="ARBA00022617"/>
    </source>
</evidence>
<evidence type="ECO:0000259" key="8">
    <source>
        <dbReference type="PROSITE" id="PS51405"/>
    </source>
</evidence>
<keyword evidence="3" id="KW-0349">Heme</keyword>
<evidence type="ECO:0000313" key="9">
    <source>
        <dbReference type="EMBL" id="KIK97316.1"/>
    </source>
</evidence>
<evidence type="ECO:0000256" key="2">
    <source>
        <dbReference type="ARBA" id="ARBA00022559"/>
    </source>
</evidence>
<dbReference type="EMBL" id="KN824942">
    <property type="protein sequence ID" value="KIK97316.1"/>
    <property type="molecule type" value="Genomic_DNA"/>
</dbReference>
<comment type="similarity">
    <text evidence="7">Belongs to the chloroperoxidase family.</text>
</comment>
<keyword evidence="4" id="KW-0479">Metal-binding</keyword>
<comment type="cofactor">
    <cofactor evidence="1">
        <name>heme b</name>
        <dbReference type="ChEBI" id="CHEBI:60344"/>
    </cofactor>
</comment>
<evidence type="ECO:0000313" key="10">
    <source>
        <dbReference type="Proteomes" id="UP000054538"/>
    </source>
</evidence>
<dbReference type="InterPro" id="IPR036851">
    <property type="entry name" value="Chloroperoxidase-like_sf"/>
</dbReference>
<dbReference type="PANTHER" id="PTHR33577:SF18">
    <property type="entry name" value="HEME HALOPEROXIDASE FAMILY PROFILE DOMAIN-CONTAINING PROTEIN"/>
    <property type="match status" value="1"/>
</dbReference>
<evidence type="ECO:0000256" key="1">
    <source>
        <dbReference type="ARBA" id="ARBA00001970"/>
    </source>
</evidence>
<dbReference type="PROSITE" id="PS51405">
    <property type="entry name" value="HEME_HALOPEROXIDASE"/>
    <property type="match status" value="1"/>
</dbReference>
<keyword evidence="5" id="KW-0560">Oxidoreductase</keyword>
<dbReference type="Gene3D" id="1.10.489.10">
    <property type="entry name" value="Chloroperoxidase-like"/>
    <property type="match status" value="1"/>
</dbReference>
<name>A0A0D0E124_9AGAM</name>
<dbReference type="HOGENOM" id="CLU_050230_1_0_1"/>
<dbReference type="Pfam" id="PF01328">
    <property type="entry name" value="Peroxidase_2"/>
    <property type="match status" value="1"/>
</dbReference>
<dbReference type="InParanoid" id="A0A0D0E124"/>
<dbReference type="GO" id="GO:0004601">
    <property type="term" value="F:peroxidase activity"/>
    <property type="evidence" value="ECO:0007669"/>
    <property type="project" value="UniProtKB-KW"/>
</dbReference>
<organism evidence="9 10">
    <name type="scientific">Paxillus rubicundulus Ve08.2h10</name>
    <dbReference type="NCBI Taxonomy" id="930991"/>
    <lineage>
        <taxon>Eukaryota</taxon>
        <taxon>Fungi</taxon>
        <taxon>Dikarya</taxon>
        <taxon>Basidiomycota</taxon>
        <taxon>Agaricomycotina</taxon>
        <taxon>Agaricomycetes</taxon>
        <taxon>Agaricomycetidae</taxon>
        <taxon>Boletales</taxon>
        <taxon>Paxilineae</taxon>
        <taxon>Paxillaceae</taxon>
        <taxon>Paxillus</taxon>
    </lineage>
</organism>
<dbReference type="Proteomes" id="UP000054538">
    <property type="component" value="Unassembled WGS sequence"/>
</dbReference>
<evidence type="ECO:0000256" key="4">
    <source>
        <dbReference type="ARBA" id="ARBA00022723"/>
    </source>
</evidence>
<dbReference type="PANTHER" id="PTHR33577">
    <property type="entry name" value="STERIGMATOCYSTIN BIOSYNTHESIS PEROXIDASE STCC-RELATED"/>
    <property type="match status" value="1"/>
</dbReference>
<evidence type="ECO:0000256" key="7">
    <source>
        <dbReference type="ARBA" id="ARBA00025795"/>
    </source>
</evidence>
<feature type="domain" description="Heme haloperoxidase family profile" evidence="8">
    <location>
        <begin position="49"/>
        <end position="257"/>
    </location>
</feature>
<keyword evidence="6" id="KW-0408">Iron</keyword>
<gene>
    <name evidence="9" type="ORF">PAXRUDRAFT_825078</name>
</gene>
<keyword evidence="2" id="KW-0575">Peroxidase</keyword>
<dbReference type="OrthoDB" id="407298at2759"/>
<reference evidence="9 10" key="1">
    <citation type="submission" date="2014-04" db="EMBL/GenBank/DDBJ databases">
        <authorList>
            <consortium name="DOE Joint Genome Institute"/>
            <person name="Kuo A."/>
            <person name="Kohler A."/>
            <person name="Jargeat P."/>
            <person name="Nagy L.G."/>
            <person name="Floudas D."/>
            <person name="Copeland A."/>
            <person name="Barry K.W."/>
            <person name="Cichocki N."/>
            <person name="Veneault-Fourrey C."/>
            <person name="LaButti K."/>
            <person name="Lindquist E.A."/>
            <person name="Lipzen A."/>
            <person name="Lundell T."/>
            <person name="Morin E."/>
            <person name="Murat C."/>
            <person name="Sun H."/>
            <person name="Tunlid A."/>
            <person name="Henrissat B."/>
            <person name="Grigoriev I.V."/>
            <person name="Hibbett D.S."/>
            <person name="Martin F."/>
            <person name="Nordberg H.P."/>
            <person name="Cantor M.N."/>
            <person name="Hua S.X."/>
        </authorList>
    </citation>
    <scope>NUCLEOTIDE SEQUENCE [LARGE SCALE GENOMIC DNA]</scope>
    <source>
        <strain evidence="9 10">Ve08.2h10</strain>
    </source>
</reference>
<keyword evidence="10" id="KW-1185">Reference proteome</keyword>